<protein>
    <recommendedName>
        <fullName evidence="4">Tetratricopeptide repeat protein</fullName>
    </recommendedName>
</protein>
<evidence type="ECO:0000313" key="3">
    <source>
        <dbReference type="Proteomes" id="UP000321814"/>
    </source>
</evidence>
<keyword evidence="3" id="KW-1185">Reference proteome</keyword>
<feature type="coiled-coil region" evidence="1">
    <location>
        <begin position="283"/>
        <end position="320"/>
    </location>
</feature>
<evidence type="ECO:0000256" key="1">
    <source>
        <dbReference type="SAM" id="Coils"/>
    </source>
</evidence>
<proteinExistence type="predicted"/>
<name>A0A5C8M5Z7_9GAMM</name>
<comment type="caution">
    <text evidence="2">The sequence shown here is derived from an EMBL/GenBank/DDBJ whole genome shotgun (WGS) entry which is preliminary data.</text>
</comment>
<dbReference type="SUPFAM" id="SSF48452">
    <property type="entry name" value="TPR-like"/>
    <property type="match status" value="2"/>
</dbReference>
<sequence length="324" mass="36059">MKTLYLFAAVSSFSLVASDLSTYDLLLEQDKFRQLQQQLEQDTQLPARDILVLQLKSMLGLGQVEQAELLAEKALQQYPQDAELLRLAALNQFNLAQQSSIFSAGSYARAGLALLKQAMAANPGDLETQHSLIGFYLQAPAIAGGDTEEATRLAKAMAEKHQPEGTLAAIDVLMDDDKLAEAIALAEQQLQQHPKHPALLGTYANLLSLNNQASKAFLHYQKAAVAATDLSEQQSYYYQLGRLAATAEQNAKTGQQALLNYLAFYQDSDNTRFSWAQLRLAQIYSLQQQQDKARDLLQQIKNQQQDDDKLQTELKKLEKQLKQA</sequence>
<dbReference type="EMBL" id="VRLR01000001">
    <property type="protein sequence ID" value="TXK83162.1"/>
    <property type="molecule type" value="Genomic_DNA"/>
</dbReference>
<evidence type="ECO:0008006" key="4">
    <source>
        <dbReference type="Google" id="ProtNLM"/>
    </source>
</evidence>
<dbReference type="OrthoDB" id="192575at2"/>
<gene>
    <name evidence="2" type="ORF">FU839_02500</name>
</gene>
<dbReference type="InterPro" id="IPR011990">
    <property type="entry name" value="TPR-like_helical_dom_sf"/>
</dbReference>
<dbReference type="Gene3D" id="1.25.40.10">
    <property type="entry name" value="Tetratricopeptide repeat domain"/>
    <property type="match status" value="1"/>
</dbReference>
<dbReference type="Proteomes" id="UP000321814">
    <property type="component" value="Unassembled WGS sequence"/>
</dbReference>
<evidence type="ECO:0000313" key="2">
    <source>
        <dbReference type="EMBL" id="TXK83162.1"/>
    </source>
</evidence>
<dbReference type="AlphaFoldDB" id="A0A5C8M5Z7"/>
<accession>A0A5C8M5Z7</accession>
<organism evidence="2 3">
    <name type="scientific">Rheinheimera tangshanensis</name>
    <dbReference type="NCBI Taxonomy" id="400153"/>
    <lineage>
        <taxon>Bacteria</taxon>
        <taxon>Pseudomonadati</taxon>
        <taxon>Pseudomonadota</taxon>
        <taxon>Gammaproteobacteria</taxon>
        <taxon>Chromatiales</taxon>
        <taxon>Chromatiaceae</taxon>
        <taxon>Rheinheimera</taxon>
    </lineage>
</organism>
<keyword evidence="1" id="KW-0175">Coiled coil</keyword>
<dbReference type="RefSeq" id="WP_147903031.1">
    <property type="nucleotide sequence ID" value="NZ_BAAAGC010000002.1"/>
</dbReference>
<reference evidence="2 3" key="1">
    <citation type="submission" date="2019-08" db="EMBL/GenBank/DDBJ databases">
        <title>Draft genome analysis of Rheinheimera tangshanensis isolated from the roots of fresh rice plants (Oryza sativa).</title>
        <authorList>
            <person name="Yu Q."/>
            <person name="Qi Y."/>
            <person name="Zhang H."/>
            <person name="Pu J."/>
        </authorList>
    </citation>
    <scope>NUCLEOTIDE SEQUENCE [LARGE SCALE GENOMIC DNA]</scope>
    <source>
        <strain evidence="2 3">JA3-B52</strain>
    </source>
</reference>